<accession>A0ABV2EER1</accession>
<dbReference type="Gene3D" id="1.20.58.520">
    <property type="entry name" value="Amidohydrolase"/>
    <property type="match status" value="1"/>
</dbReference>
<dbReference type="InterPro" id="IPR008979">
    <property type="entry name" value="Galactose-bd-like_sf"/>
</dbReference>
<evidence type="ECO:0000313" key="4">
    <source>
        <dbReference type="Proteomes" id="UP001549110"/>
    </source>
</evidence>
<organism evidence="3 4">
    <name type="scientific">Phenylobacterium koreense</name>
    <dbReference type="NCBI Taxonomy" id="266125"/>
    <lineage>
        <taxon>Bacteria</taxon>
        <taxon>Pseudomonadati</taxon>
        <taxon>Pseudomonadota</taxon>
        <taxon>Alphaproteobacteria</taxon>
        <taxon>Caulobacterales</taxon>
        <taxon>Caulobacteraceae</taxon>
        <taxon>Phenylobacterium</taxon>
    </lineage>
</organism>
<feature type="chain" id="PRO_5046318123" evidence="1">
    <location>
        <begin position="29"/>
        <end position="595"/>
    </location>
</feature>
<dbReference type="EMBL" id="JBEPLU010000001">
    <property type="protein sequence ID" value="MET3525513.1"/>
    <property type="molecule type" value="Genomic_DNA"/>
</dbReference>
<dbReference type="PANTHER" id="PTHR43135:SF3">
    <property type="entry name" value="ALPHA-D-RIBOSE 1-METHYLPHOSPHONATE 5-TRIPHOSPHATE DIPHOSPHATASE"/>
    <property type="match status" value="1"/>
</dbReference>
<dbReference type="InterPro" id="IPR032466">
    <property type="entry name" value="Metal_Hydrolase"/>
</dbReference>
<name>A0ABV2EER1_9CAUL</name>
<evidence type="ECO:0000256" key="1">
    <source>
        <dbReference type="SAM" id="SignalP"/>
    </source>
</evidence>
<dbReference type="Pfam" id="PF01979">
    <property type="entry name" value="Amidohydro_1"/>
    <property type="match status" value="1"/>
</dbReference>
<feature type="signal peptide" evidence="1">
    <location>
        <begin position="1"/>
        <end position="28"/>
    </location>
</feature>
<dbReference type="SUPFAM" id="SSF51556">
    <property type="entry name" value="Metallo-dependent hydrolases"/>
    <property type="match status" value="1"/>
</dbReference>
<dbReference type="Proteomes" id="UP001549110">
    <property type="component" value="Unassembled WGS sequence"/>
</dbReference>
<dbReference type="SUPFAM" id="SSF49785">
    <property type="entry name" value="Galactose-binding domain-like"/>
    <property type="match status" value="1"/>
</dbReference>
<dbReference type="InterPro" id="IPR006680">
    <property type="entry name" value="Amidohydro-rel"/>
</dbReference>
<evidence type="ECO:0000259" key="2">
    <source>
        <dbReference type="Pfam" id="PF01979"/>
    </source>
</evidence>
<dbReference type="Gene3D" id="2.30.40.10">
    <property type="entry name" value="Urease, subunit C, domain 1"/>
    <property type="match status" value="1"/>
</dbReference>
<sequence length="595" mass="62791">MSVVRDGWKFAGAFALGGVMAFAGAANAAERPVAIMGATVFDATGAAPHLANVVIKDDRIVEVGPVVKAPKGAQVINAKGKALLPGFFDVHTHWTPGGEPRISPEIANAYIAAGVTTVNDFHQQPESFAPRRQWISTMASPHVNFVARMSTPGGHGADWADTATTKWVNSPEGARIAVRQLVPYKLDFIKAFSDGWRYGAAPDNTSMDQGTLSALVDEAHKNNLKVLTHTVTVDRGAVAGRAKVDIIAHSLQDREIDQASIDAIKAGGSAYAPTLAVYDPAKGGASKPEARLRAEQKFGYALHNVKALHDAGVTIALGTDAGMTGTPHGVSTLREMELLVTAGLTPSEALIAGTANSAKVLGELQDRGTVEAGKRADLVLIDGRPWENISDVRKTDRVFVDGVLVHGQGTKLPAANGEKAMPVIKAKGALIDDFEGAKGRSSLDTLRMDDMDGGIDRTVQVSQVINRTATDHALSIAARMSAKDKPNAGVIIPLSRGSVQPVDVSAFKGVRFEIRGDGGAYSVGFNTLNGSWSSQVAGGADWRVVDVPFTALEREKSRVAATGPWTGKDVLEVTIDGGRAAGEKMWVEVDNVTFY</sequence>
<dbReference type="Gene3D" id="3.40.50.10910">
    <property type="entry name" value="Amidohydrolase"/>
    <property type="match status" value="1"/>
</dbReference>
<keyword evidence="1" id="KW-0732">Signal</keyword>
<dbReference type="InterPro" id="IPR011059">
    <property type="entry name" value="Metal-dep_hydrolase_composite"/>
</dbReference>
<evidence type="ECO:0000313" key="3">
    <source>
        <dbReference type="EMBL" id="MET3525513.1"/>
    </source>
</evidence>
<keyword evidence="4" id="KW-1185">Reference proteome</keyword>
<dbReference type="PANTHER" id="PTHR43135">
    <property type="entry name" value="ALPHA-D-RIBOSE 1-METHYLPHOSPHONATE 5-TRIPHOSPHATE DIPHOSPHATASE"/>
    <property type="match status" value="1"/>
</dbReference>
<dbReference type="InterPro" id="IPR051781">
    <property type="entry name" value="Metallo-dep_Hydrolase"/>
</dbReference>
<protein>
    <submittedName>
        <fullName evidence="3">Imidazolonepropionase-like amidohydrolase</fullName>
    </submittedName>
</protein>
<proteinExistence type="predicted"/>
<dbReference type="SUPFAM" id="SSF51338">
    <property type="entry name" value="Composite domain of metallo-dependent hydrolases"/>
    <property type="match status" value="1"/>
</dbReference>
<reference evidence="3 4" key="1">
    <citation type="submission" date="2024-06" db="EMBL/GenBank/DDBJ databases">
        <title>Genomic Encyclopedia of Type Strains, Phase IV (KMG-IV): sequencing the most valuable type-strain genomes for metagenomic binning, comparative biology and taxonomic classification.</title>
        <authorList>
            <person name="Goeker M."/>
        </authorList>
    </citation>
    <scope>NUCLEOTIDE SEQUENCE [LARGE SCALE GENOMIC DNA]</scope>
    <source>
        <strain evidence="3 4">DSM 17809</strain>
    </source>
</reference>
<dbReference type="Gene3D" id="3.30.110.90">
    <property type="entry name" value="Amidohydrolase"/>
    <property type="match status" value="1"/>
</dbReference>
<gene>
    <name evidence="3" type="ORF">ABID41_000608</name>
</gene>
<feature type="domain" description="Amidohydrolase-related" evidence="2">
    <location>
        <begin position="83"/>
        <end position="405"/>
    </location>
</feature>
<comment type="caution">
    <text evidence="3">The sequence shown here is derived from an EMBL/GenBank/DDBJ whole genome shotgun (WGS) entry which is preliminary data.</text>
</comment>